<keyword evidence="2" id="KW-0378">Hydrolase</keyword>
<dbReference type="Gene3D" id="3.90.780.10">
    <property type="entry name" value="5'-Nucleotidase, C-terminal domain"/>
    <property type="match status" value="1"/>
</dbReference>
<dbReference type="EMBL" id="JBEWYP010000003">
    <property type="protein sequence ID" value="MET7029423.1"/>
    <property type="molecule type" value="Genomic_DNA"/>
</dbReference>
<evidence type="ECO:0000313" key="3">
    <source>
        <dbReference type="Proteomes" id="UP001549773"/>
    </source>
</evidence>
<dbReference type="PRINTS" id="PR01607">
    <property type="entry name" value="APYRASEFAMLY"/>
</dbReference>
<dbReference type="GO" id="GO:0008253">
    <property type="term" value="F:5'-nucleotidase activity"/>
    <property type="evidence" value="ECO:0007669"/>
    <property type="project" value="UniProtKB-EC"/>
</dbReference>
<protein>
    <submittedName>
        <fullName evidence="2">5'-nucleotidase</fullName>
        <ecNumber evidence="2">3.1.3.5</ecNumber>
    </submittedName>
</protein>
<dbReference type="InterPro" id="IPR008334">
    <property type="entry name" value="5'-Nucleotdase_C"/>
</dbReference>
<evidence type="ECO:0000313" key="2">
    <source>
        <dbReference type="EMBL" id="MET7029423.1"/>
    </source>
</evidence>
<accession>A0ABV2TVY0</accession>
<dbReference type="PROSITE" id="PS51257">
    <property type="entry name" value="PROKAR_LIPOPROTEIN"/>
    <property type="match status" value="1"/>
</dbReference>
<dbReference type="SUPFAM" id="SSF55816">
    <property type="entry name" value="5'-nucleotidase (syn. UDP-sugar hydrolase), C-terminal domain"/>
    <property type="match status" value="1"/>
</dbReference>
<sequence length="254" mass="28173">MNLKIQHFVIIITIGVFVSCKQNPPTLFKIEGKHLPIASSITPVDSIEQFVTPYRNRINEVLDSTLAYATAPFSPRDGALNSSAGNFMADIVLSEAGPIFKSRTNNEIDFAILNSGGIRAVISKGDVTARNMYQVMPFENTIVVVELTSKSVRDLIAYLIQSKKPHPISGIQIKIDRNGSLTSVNIQGKPFDEDRTYFVATSNYLANGGDNMNFFTNNAGVTETDYLLRNAMIDYIRKTDTIVPLVDDRFIQTK</sequence>
<evidence type="ECO:0000259" key="1">
    <source>
        <dbReference type="Pfam" id="PF02872"/>
    </source>
</evidence>
<dbReference type="PANTHER" id="PTHR11575:SF24">
    <property type="entry name" value="5'-NUCLEOTIDASE"/>
    <property type="match status" value="1"/>
</dbReference>
<organism evidence="2 3">
    <name type="scientific">Sediminicola luteus</name>
    <dbReference type="NCBI Taxonomy" id="319238"/>
    <lineage>
        <taxon>Bacteria</taxon>
        <taxon>Pseudomonadati</taxon>
        <taxon>Bacteroidota</taxon>
        <taxon>Flavobacteriia</taxon>
        <taxon>Flavobacteriales</taxon>
        <taxon>Flavobacteriaceae</taxon>
        <taxon>Sediminicola</taxon>
    </lineage>
</organism>
<reference evidence="2 3" key="1">
    <citation type="submission" date="2024-07" db="EMBL/GenBank/DDBJ databases">
        <title>The genome sequence of type strain Sediminicola luteus GDMCC 1.2596T.</title>
        <authorList>
            <person name="Liu Y."/>
        </authorList>
    </citation>
    <scope>NUCLEOTIDE SEQUENCE [LARGE SCALE GENOMIC DNA]</scope>
    <source>
        <strain evidence="2 3">GDMCC 1.2596</strain>
    </source>
</reference>
<dbReference type="Pfam" id="PF02872">
    <property type="entry name" value="5_nucleotid_C"/>
    <property type="match status" value="1"/>
</dbReference>
<feature type="domain" description="5'-Nucleotidase C-terminal" evidence="1">
    <location>
        <begin position="81"/>
        <end position="216"/>
    </location>
</feature>
<dbReference type="InterPro" id="IPR036907">
    <property type="entry name" value="5'-Nucleotdase_C_sf"/>
</dbReference>
<dbReference type="Proteomes" id="UP001549773">
    <property type="component" value="Unassembled WGS sequence"/>
</dbReference>
<gene>
    <name evidence="2" type="ORF">ABXZ32_08445</name>
</gene>
<proteinExistence type="predicted"/>
<dbReference type="InterPro" id="IPR006179">
    <property type="entry name" value="5_nucleotidase/apyrase"/>
</dbReference>
<dbReference type="PANTHER" id="PTHR11575">
    <property type="entry name" value="5'-NUCLEOTIDASE-RELATED"/>
    <property type="match status" value="1"/>
</dbReference>
<keyword evidence="3" id="KW-1185">Reference proteome</keyword>
<dbReference type="EC" id="3.1.3.5" evidence="2"/>
<name>A0ABV2TVY0_9FLAO</name>
<comment type="caution">
    <text evidence="2">The sequence shown here is derived from an EMBL/GenBank/DDBJ whole genome shotgun (WGS) entry which is preliminary data.</text>
</comment>
<dbReference type="RefSeq" id="WP_354618235.1">
    <property type="nucleotide sequence ID" value="NZ_JBEWYP010000003.1"/>
</dbReference>